<dbReference type="EMBL" id="JXBL01000001">
    <property type="protein sequence ID" value="KIE43256.1"/>
    <property type="molecule type" value="Genomic_DNA"/>
</dbReference>
<feature type="signal peptide" evidence="1">
    <location>
        <begin position="1"/>
        <end position="24"/>
    </location>
</feature>
<evidence type="ECO:0000313" key="2">
    <source>
        <dbReference type="EMBL" id="KIE43256.1"/>
    </source>
</evidence>
<protein>
    <recommendedName>
        <fullName evidence="4">Lipoprotein</fullName>
    </recommendedName>
</protein>
<sequence>MKIPFTLVCLLAVGLWGPATRASAAGAGVVNFVKPVVPPSARDATDDGKGNPLCGDGLVLQKNGRCCPEGTANDLWPGVCTTVGTIEDQLFNQDDITYYCPSADMYIVSDRNRNWFSCADSGSVPLYAAARQSAFCRDHGYGYLLKIRPWGVAGCVRVGDSLGDGCIEAGTCSFSGP</sequence>
<proteinExistence type="predicted"/>
<evidence type="ECO:0008006" key="4">
    <source>
        <dbReference type="Google" id="ProtNLM"/>
    </source>
</evidence>
<keyword evidence="3" id="KW-1185">Reference proteome</keyword>
<gene>
    <name evidence="2" type="ORF">SE37_11750</name>
</gene>
<reference evidence="2 3" key="1">
    <citation type="submission" date="2015-01" db="EMBL/GenBank/DDBJ databases">
        <title>Genome sequence of the anaerobic bacterium Geobacter soli GSS01, a dissimilatory Fe(III) reducer from soil.</title>
        <authorList>
            <person name="Yang G."/>
            <person name="Zhou S."/>
        </authorList>
    </citation>
    <scope>NUCLEOTIDE SEQUENCE [LARGE SCALE GENOMIC DNA]</scope>
    <source>
        <strain evidence="2 3">GSS01</strain>
    </source>
</reference>
<dbReference type="AlphaFoldDB" id="A0A0C1QYK1"/>
<accession>A0A0C1QYK1</accession>
<feature type="chain" id="PRO_5002137760" description="Lipoprotein" evidence="1">
    <location>
        <begin position="25"/>
        <end position="177"/>
    </location>
</feature>
<keyword evidence="1" id="KW-0732">Signal</keyword>
<evidence type="ECO:0000313" key="3">
    <source>
        <dbReference type="Proteomes" id="UP000031433"/>
    </source>
</evidence>
<comment type="caution">
    <text evidence="2">The sequence shown here is derived from an EMBL/GenBank/DDBJ whole genome shotgun (WGS) entry which is preliminary data.</text>
</comment>
<name>A0A0C1QYK1_9BACT</name>
<organism evidence="2 3">
    <name type="scientific">Geobacter soli</name>
    <dbReference type="NCBI Taxonomy" id="1510391"/>
    <lineage>
        <taxon>Bacteria</taxon>
        <taxon>Pseudomonadati</taxon>
        <taxon>Thermodesulfobacteriota</taxon>
        <taxon>Desulfuromonadia</taxon>
        <taxon>Geobacterales</taxon>
        <taxon>Geobacteraceae</taxon>
        <taxon>Geobacter</taxon>
    </lineage>
</organism>
<dbReference type="RefSeq" id="WP_039646552.1">
    <property type="nucleotide sequence ID" value="NZ_JXBL01000001.1"/>
</dbReference>
<evidence type="ECO:0000256" key="1">
    <source>
        <dbReference type="SAM" id="SignalP"/>
    </source>
</evidence>
<dbReference type="Proteomes" id="UP000031433">
    <property type="component" value="Unassembled WGS sequence"/>
</dbReference>